<keyword evidence="2" id="KW-1185">Reference proteome</keyword>
<dbReference type="Proteomes" id="UP001152747">
    <property type="component" value="Unassembled WGS sequence"/>
</dbReference>
<accession>A0A9P1N7D0</accession>
<comment type="caution">
    <text evidence="1">The sequence shown here is derived from an EMBL/GenBank/DDBJ whole genome shotgun (WGS) entry which is preliminary data.</text>
</comment>
<name>A0A9P1N7D0_9PELO</name>
<evidence type="ECO:0000313" key="1">
    <source>
        <dbReference type="EMBL" id="CAI5453895.1"/>
    </source>
</evidence>
<reference evidence="1" key="1">
    <citation type="submission" date="2022-11" db="EMBL/GenBank/DDBJ databases">
        <authorList>
            <person name="Kikuchi T."/>
        </authorList>
    </citation>
    <scope>NUCLEOTIDE SEQUENCE</scope>
    <source>
        <strain evidence="1">PS1010</strain>
    </source>
</reference>
<gene>
    <name evidence="1" type="ORF">CAMP_LOCUS16532</name>
</gene>
<sequence length="298" mass="34241">MSAVSTEEIIDMDDHLEGFCSDDAVRVQRVSRNFERQKSGIRQFEMKINTDTLSSVCGFNKIETTPDVIGKKPALPFVSNTQLNRFNPGSIVSNDSKIFETSEDLREFVKNVQLFQILDFIQENVASVREKKLQNFCAKIAAMKKLTLLSIQVPIKENELEKLASSVTSQSDLFIFDILQQKPLLSKSVLAAILNVSPKNTRINVKIEKEERSWPVKMLYKYFESRINKKDVEGVLWFLKNEENSEWGKIIFIRNCAKPITEQILKHVQKMYPGSKPTFIPTAVEIRVGNRSLYMCYE</sequence>
<dbReference type="EMBL" id="CANHGI010000006">
    <property type="protein sequence ID" value="CAI5453895.1"/>
    <property type="molecule type" value="Genomic_DNA"/>
</dbReference>
<protein>
    <submittedName>
        <fullName evidence="1">Uncharacterized protein</fullName>
    </submittedName>
</protein>
<evidence type="ECO:0000313" key="2">
    <source>
        <dbReference type="Proteomes" id="UP001152747"/>
    </source>
</evidence>
<organism evidence="1 2">
    <name type="scientific">Caenorhabditis angaria</name>
    <dbReference type="NCBI Taxonomy" id="860376"/>
    <lineage>
        <taxon>Eukaryota</taxon>
        <taxon>Metazoa</taxon>
        <taxon>Ecdysozoa</taxon>
        <taxon>Nematoda</taxon>
        <taxon>Chromadorea</taxon>
        <taxon>Rhabditida</taxon>
        <taxon>Rhabditina</taxon>
        <taxon>Rhabditomorpha</taxon>
        <taxon>Rhabditoidea</taxon>
        <taxon>Rhabditidae</taxon>
        <taxon>Peloderinae</taxon>
        <taxon>Caenorhabditis</taxon>
    </lineage>
</organism>
<dbReference type="AlphaFoldDB" id="A0A9P1N7D0"/>
<proteinExistence type="predicted"/>